<dbReference type="Pfam" id="PF14657">
    <property type="entry name" value="Arm-DNA-bind_4"/>
    <property type="match status" value="1"/>
</dbReference>
<evidence type="ECO:0000313" key="6">
    <source>
        <dbReference type="Proteomes" id="UP000596929"/>
    </source>
</evidence>
<protein>
    <submittedName>
        <fullName evidence="5">Site-specific integrase</fullName>
    </submittedName>
</protein>
<keyword evidence="6" id="KW-1185">Reference proteome</keyword>
<dbReference type="EMBL" id="JACOOO010000001">
    <property type="protein sequence ID" value="MBC5627268.1"/>
    <property type="molecule type" value="Genomic_DNA"/>
</dbReference>
<sequence>MQYNVTYRDKDKGIQVIVQYKDQYGKWRQKTKQGFKKKSIAKLYADKIIEELKENYKYNDDFNQAPIKDLKELYLNHIKVQKEFNTYTSINDAFKRFNLDDIIIKDLKRIDIQNAVDNMVSKFSPGTISQTLEIFKTFLNWASITFEVKIPSLKGINVPKSKKTLKKALEPVEVIRLLKIYETKKDYSLNYYIAVLLAVKAGLRAGEICGLMWSDIDFKNQTITISRQLKRRKEDGKYVFGDLKSKNSYRIIPMSTFLSNELQQIKKDYPTNIDNRLISIAATVTLTVNLDLQLKKGFGVTLHELRHTFATNLIANNIDFKTAATILGHDVKETMETYSHVTDAMMDNAKKIINNL</sequence>
<dbReference type="PANTHER" id="PTHR30349:SF41">
    <property type="entry name" value="INTEGRASE_RECOMBINASE PROTEIN MJ0367-RELATED"/>
    <property type="match status" value="1"/>
</dbReference>
<dbReference type="PROSITE" id="PS51898">
    <property type="entry name" value="TYR_RECOMBINASE"/>
    <property type="match status" value="1"/>
</dbReference>
<dbReference type="Gene3D" id="1.10.443.10">
    <property type="entry name" value="Intergrase catalytic core"/>
    <property type="match status" value="1"/>
</dbReference>
<proteinExistence type="inferred from homology"/>
<evidence type="ECO:0000313" key="5">
    <source>
        <dbReference type="EMBL" id="MBC5627268.1"/>
    </source>
</evidence>
<comment type="similarity">
    <text evidence="1">Belongs to the 'phage' integrase family.</text>
</comment>
<dbReference type="InterPro" id="IPR010998">
    <property type="entry name" value="Integrase_recombinase_N"/>
</dbReference>
<accession>A0ABR7D7F0</accession>
<keyword evidence="2" id="KW-0238">DNA-binding</keyword>
<dbReference type="Pfam" id="PF00589">
    <property type="entry name" value="Phage_integrase"/>
    <property type="match status" value="1"/>
</dbReference>
<dbReference type="CDD" id="cd01189">
    <property type="entry name" value="INT_ICEBs1_C_like"/>
    <property type="match status" value="1"/>
</dbReference>
<evidence type="ECO:0000256" key="3">
    <source>
        <dbReference type="ARBA" id="ARBA00023172"/>
    </source>
</evidence>
<feature type="domain" description="Tyr recombinase" evidence="4">
    <location>
        <begin position="164"/>
        <end position="351"/>
    </location>
</feature>
<dbReference type="InterPro" id="IPR028259">
    <property type="entry name" value="AP2-like_int_N"/>
</dbReference>
<dbReference type="Proteomes" id="UP000596929">
    <property type="component" value="Unassembled WGS sequence"/>
</dbReference>
<dbReference type="InterPro" id="IPR013762">
    <property type="entry name" value="Integrase-like_cat_sf"/>
</dbReference>
<name>A0ABR7D7F0_9CLOT</name>
<comment type="caution">
    <text evidence="5">The sequence shown here is derived from an EMBL/GenBank/DDBJ whole genome shotgun (WGS) entry which is preliminary data.</text>
</comment>
<evidence type="ECO:0000256" key="2">
    <source>
        <dbReference type="ARBA" id="ARBA00023125"/>
    </source>
</evidence>
<dbReference type="InterPro" id="IPR050090">
    <property type="entry name" value="Tyrosine_recombinase_XerCD"/>
</dbReference>
<gene>
    <name evidence="5" type="ORF">H8S20_00015</name>
</gene>
<dbReference type="InterPro" id="IPR002104">
    <property type="entry name" value="Integrase_catalytic"/>
</dbReference>
<reference evidence="5 6" key="1">
    <citation type="submission" date="2020-08" db="EMBL/GenBank/DDBJ databases">
        <title>Genome public.</title>
        <authorList>
            <person name="Liu C."/>
            <person name="Sun Q."/>
        </authorList>
    </citation>
    <scope>NUCLEOTIDE SEQUENCE [LARGE SCALE GENOMIC DNA]</scope>
    <source>
        <strain evidence="5 6">NSJ-6</strain>
    </source>
</reference>
<keyword evidence="3" id="KW-0233">DNA recombination</keyword>
<evidence type="ECO:0000259" key="4">
    <source>
        <dbReference type="PROSITE" id="PS51898"/>
    </source>
</evidence>
<dbReference type="PANTHER" id="PTHR30349">
    <property type="entry name" value="PHAGE INTEGRASE-RELATED"/>
    <property type="match status" value="1"/>
</dbReference>
<dbReference type="Gene3D" id="1.10.150.130">
    <property type="match status" value="1"/>
</dbReference>
<dbReference type="SUPFAM" id="SSF56349">
    <property type="entry name" value="DNA breaking-rejoining enzymes"/>
    <property type="match status" value="1"/>
</dbReference>
<dbReference type="RefSeq" id="WP_186858988.1">
    <property type="nucleotide sequence ID" value="NZ_JACOOO010000001.1"/>
</dbReference>
<organism evidence="5 6">
    <name type="scientific">Clostridium hominis</name>
    <dbReference type="NCBI Taxonomy" id="2763036"/>
    <lineage>
        <taxon>Bacteria</taxon>
        <taxon>Bacillati</taxon>
        <taxon>Bacillota</taxon>
        <taxon>Clostridia</taxon>
        <taxon>Eubacteriales</taxon>
        <taxon>Clostridiaceae</taxon>
        <taxon>Clostridium</taxon>
    </lineage>
</organism>
<evidence type="ECO:0000256" key="1">
    <source>
        <dbReference type="ARBA" id="ARBA00008857"/>
    </source>
</evidence>
<dbReference type="InterPro" id="IPR011010">
    <property type="entry name" value="DNA_brk_join_enz"/>
</dbReference>